<feature type="region of interest" description="Disordered" evidence="1">
    <location>
        <begin position="43"/>
        <end position="66"/>
    </location>
</feature>
<evidence type="ECO:0000256" key="1">
    <source>
        <dbReference type="SAM" id="MobiDB-lite"/>
    </source>
</evidence>
<dbReference type="Proteomes" id="UP000192491">
    <property type="component" value="Unassembled WGS sequence"/>
</dbReference>
<comment type="caution">
    <text evidence="2">The sequence shown here is derived from an EMBL/GenBank/DDBJ whole genome shotgun (WGS) entry which is preliminary data.</text>
</comment>
<organism evidence="2 3">
    <name type="scientific">Thiothrix lacustris</name>
    <dbReference type="NCBI Taxonomy" id="525917"/>
    <lineage>
        <taxon>Bacteria</taxon>
        <taxon>Pseudomonadati</taxon>
        <taxon>Pseudomonadota</taxon>
        <taxon>Gammaproteobacteria</taxon>
        <taxon>Thiotrichales</taxon>
        <taxon>Thiotrichaceae</taxon>
        <taxon>Thiothrix</taxon>
    </lineage>
</organism>
<reference evidence="2 3" key="1">
    <citation type="submission" date="2017-01" db="EMBL/GenBank/DDBJ databases">
        <title>Novel large sulfur bacteria in the metagenomes of groundwater-fed chemosynthetic microbial mats in the Lake Huron basin.</title>
        <authorList>
            <person name="Sharrar A.M."/>
            <person name="Flood B.E."/>
            <person name="Bailey J.V."/>
            <person name="Jones D.S."/>
            <person name="Biddanda B."/>
            <person name="Ruberg S.A."/>
            <person name="Marcus D.N."/>
            <person name="Dick G.J."/>
        </authorList>
    </citation>
    <scope>NUCLEOTIDE SEQUENCE [LARGE SCALE GENOMIC DNA]</scope>
    <source>
        <strain evidence="2">A8</strain>
    </source>
</reference>
<proteinExistence type="predicted"/>
<gene>
    <name evidence="2" type="ORF">BWK73_38820</name>
</gene>
<sequence>MALRDWLNPDYDPLATEKPAICAKNDLKIAEIASPAIQQYIDSKGKLSRNSKNSRNSNSNASELKKQGLKRLTAAGQGLPVTLNELAAFFANDLQSFGAGEVKQAGIRKACEWYAFTHMQRSVYWWVTDKPKNVVSLDEYRRSIR</sequence>
<dbReference type="EMBL" id="MTEJ01000389">
    <property type="protein sequence ID" value="OQX03659.1"/>
    <property type="molecule type" value="Genomic_DNA"/>
</dbReference>
<feature type="compositionally biased region" description="Low complexity" evidence="1">
    <location>
        <begin position="48"/>
        <end position="60"/>
    </location>
</feature>
<protein>
    <submittedName>
        <fullName evidence="2">Uncharacterized protein</fullName>
    </submittedName>
</protein>
<evidence type="ECO:0000313" key="3">
    <source>
        <dbReference type="Proteomes" id="UP000192491"/>
    </source>
</evidence>
<accession>A0A1Y1QE95</accession>
<evidence type="ECO:0000313" key="2">
    <source>
        <dbReference type="EMBL" id="OQX03659.1"/>
    </source>
</evidence>
<name>A0A1Y1QE95_9GAMM</name>
<dbReference type="AlphaFoldDB" id="A0A1Y1QE95"/>